<dbReference type="SUPFAM" id="SSF49899">
    <property type="entry name" value="Concanavalin A-like lectins/glucanases"/>
    <property type="match status" value="1"/>
</dbReference>
<dbReference type="Gene3D" id="2.60.120.560">
    <property type="entry name" value="Exo-inulinase, domain 1"/>
    <property type="match status" value="1"/>
</dbReference>
<feature type="signal peptide" evidence="1">
    <location>
        <begin position="1"/>
        <end position="19"/>
    </location>
</feature>
<sequence>MRCLCGTPLVLVCLSATLAADEPLPVLFGWPLLLKEDFSSGSLARLEPSASRAWRIEEIDGNKVASQFQHVVTDTPVRSPFNRAVFKDLIVGDFVLEVKLQSTARDYPHRDLCLFFGYQDPAHMYYVHFGQSTDDHANQIFLVNDAPRKKISTKTTEGTPWDHQWHRARVVRRVQPGTIEVYFDDWQSPVMTAVDHTFSWGQVGIGSFDDTGRFDDVLVYGVPVERPR</sequence>
<accession>A0A7C4LKA3</accession>
<protein>
    <recommendedName>
        <fullName evidence="3">LamG domain-containing protein</fullName>
    </recommendedName>
</protein>
<dbReference type="AlphaFoldDB" id="A0A7C4LKA3"/>
<keyword evidence="1" id="KW-0732">Signal</keyword>
<organism evidence="2">
    <name type="scientific">Schlesneria paludicola</name>
    <dbReference type="NCBI Taxonomy" id="360056"/>
    <lineage>
        <taxon>Bacteria</taxon>
        <taxon>Pseudomonadati</taxon>
        <taxon>Planctomycetota</taxon>
        <taxon>Planctomycetia</taxon>
        <taxon>Planctomycetales</taxon>
        <taxon>Planctomycetaceae</taxon>
        <taxon>Schlesneria</taxon>
    </lineage>
</organism>
<evidence type="ECO:0000256" key="1">
    <source>
        <dbReference type="SAM" id="SignalP"/>
    </source>
</evidence>
<name>A0A7C4LKA3_9PLAN</name>
<reference evidence="2" key="1">
    <citation type="journal article" date="2020" name="mSystems">
        <title>Genome- and Community-Level Interaction Insights into Carbon Utilization and Element Cycling Functions of Hydrothermarchaeota in Hydrothermal Sediment.</title>
        <authorList>
            <person name="Zhou Z."/>
            <person name="Liu Y."/>
            <person name="Xu W."/>
            <person name="Pan J."/>
            <person name="Luo Z.H."/>
            <person name="Li M."/>
        </authorList>
    </citation>
    <scope>NUCLEOTIDE SEQUENCE [LARGE SCALE GENOMIC DNA]</scope>
    <source>
        <strain evidence="2">SpSt-508</strain>
    </source>
</reference>
<proteinExistence type="predicted"/>
<comment type="caution">
    <text evidence="2">The sequence shown here is derived from an EMBL/GenBank/DDBJ whole genome shotgun (WGS) entry which is preliminary data.</text>
</comment>
<evidence type="ECO:0000313" key="2">
    <source>
        <dbReference type="EMBL" id="HGT38933.1"/>
    </source>
</evidence>
<dbReference type="CDD" id="cd20379">
    <property type="entry name" value="Tudor_dTUD-like"/>
    <property type="match status" value="1"/>
</dbReference>
<gene>
    <name evidence="2" type="ORF">ENS64_06675</name>
</gene>
<feature type="chain" id="PRO_5028064420" description="LamG domain-containing protein" evidence="1">
    <location>
        <begin position="20"/>
        <end position="228"/>
    </location>
</feature>
<dbReference type="EMBL" id="DSVQ01000012">
    <property type="protein sequence ID" value="HGT38933.1"/>
    <property type="molecule type" value="Genomic_DNA"/>
</dbReference>
<evidence type="ECO:0008006" key="3">
    <source>
        <dbReference type="Google" id="ProtNLM"/>
    </source>
</evidence>
<dbReference type="InterPro" id="IPR013320">
    <property type="entry name" value="ConA-like_dom_sf"/>
</dbReference>